<dbReference type="Pfam" id="PF01253">
    <property type="entry name" value="SUI1"/>
    <property type="match status" value="1"/>
</dbReference>
<dbReference type="GO" id="GO:0003743">
    <property type="term" value="F:translation initiation factor activity"/>
    <property type="evidence" value="ECO:0007669"/>
    <property type="project" value="InterPro"/>
</dbReference>
<dbReference type="InterPro" id="IPR050318">
    <property type="entry name" value="DENR/SUI1_TIF"/>
</dbReference>
<dbReference type="EMBL" id="LGRX02016496">
    <property type="protein sequence ID" value="KAK3262021.1"/>
    <property type="molecule type" value="Genomic_DNA"/>
</dbReference>
<dbReference type="NCBIfam" id="TIGR01159">
    <property type="entry name" value="DRP1"/>
    <property type="match status" value="1"/>
</dbReference>
<dbReference type="GO" id="GO:0005840">
    <property type="term" value="C:ribosome"/>
    <property type="evidence" value="ECO:0007669"/>
    <property type="project" value="UniProtKB-KW"/>
</dbReference>
<dbReference type="InterPro" id="IPR048517">
    <property type="entry name" value="DENR_N"/>
</dbReference>
<dbReference type="PANTHER" id="PTHR12789">
    <property type="entry name" value="DENSITY-REGULATED PROTEIN HOMOLOG"/>
    <property type="match status" value="1"/>
</dbReference>
<keyword evidence="2" id="KW-0689">Ribosomal protein</keyword>
<dbReference type="Pfam" id="PF21023">
    <property type="entry name" value="DENR_N"/>
    <property type="match status" value="1"/>
</dbReference>
<dbReference type="SUPFAM" id="SSF55159">
    <property type="entry name" value="eIF1-like"/>
    <property type="match status" value="1"/>
</dbReference>
<dbReference type="PANTHER" id="PTHR12789:SF0">
    <property type="entry name" value="DENSITY-REGULATED PROTEIN"/>
    <property type="match status" value="1"/>
</dbReference>
<comment type="similarity">
    <text evidence="1 2">Belongs to the DENR family.</text>
</comment>
<dbReference type="AlphaFoldDB" id="A0AAE0KV89"/>
<sequence>MVEPVEIEFHPVTGFPPEYCEFVPKGEFEKCLPWLLENRSKEWLQANCQNYSAFFADEPEDAVREKLEKLSVAGARDKKTEDGEIVKKLPGGKVKKKEKPEVILERSVRNKRKCITTIRGMETFDIKLPEAAKLFGKRFACGSSVVKGPADKEQIDVQGDFLEEIADLILEKWEQITEKDMYLWENNKKVPMV</sequence>
<comment type="subcellular location">
    <subcellularLocation>
        <location evidence="2">Cytoplasm</location>
    </subcellularLocation>
</comment>
<dbReference type="GO" id="GO:1990904">
    <property type="term" value="C:ribonucleoprotein complex"/>
    <property type="evidence" value="ECO:0007669"/>
    <property type="project" value="UniProtKB-KW"/>
</dbReference>
<evidence type="ECO:0000256" key="1">
    <source>
        <dbReference type="ARBA" id="ARBA00007514"/>
    </source>
</evidence>
<name>A0AAE0KV89_9CHLO</name>
<dbReference type="Proteomes" id="UP001190700">
    <property type="component" value="Unassembled WGS sequence"/>
</dbReference>
<evidence type="ECO:0000259" key="3">
    <source>
        <dbReference type="PROSITE" id="PS50296"/>
    </source>
</evidence>
<evidence type="ECO:0000313" key="5">
    <source>
        <dbReference type="Proteomes" id="UP001190700"/>
    </source>
</evidence>
<dbReference type="GO" id="GO:0002188">
    <property type="term" value="P:translation reinitiation"/>
    <property type="evidence" value="ECO:0007669"/>
    <property type="project" value="TreeGrafter"/>
</dbReference>
<dbReference type="InterPro" id="IPR001950">
    <property type="entry name" value="SUI1"/>
</dbReference>
<evidence type="ECO:0000256" key="2">
    <source>
        <dbReference type="RuleBase" id="RU361273"/>
    </source>
</evidence>
<proteinExistence type="inferred from homology"/>
<evidence type="ECO:0000313" key="4">
    <source>
        <dbReference type="EMBL" id="KAK3262021.1"/>
    </source>
</evidence>
<dbReference type="GO" id="GO:0001731">
    <property type="term" value="P:formation of translation preinitiation complex"/>
    <property type="evidence" value="ECO:0007669"/>
    <property type="project" value="TreeGrafter"/>
</dbReference>
<dbReference type="InterPro" id="IPR046447">
    <property type="entry name" value="DENR_C"/>
</dbReference>
<reference evidence="4 5" key="1">
    <citation type="journal article" date="2015" name="Genome Biol. Evol.">
        <title>Comparative Genomics of a Bacterivorous Green Alga Reveals Evolutionary Causalities and Consequences of Phago-Mixotrophic Mode of Nutrition.</title>
        <authorList>
            <person name="Burns J.A."/>
            <person name="Paasch A."/>
            <person name="Narechania A."/>
            <person name="Kim E."/>
        </authorList>
    </citation>
    <scope>NUCLEOTIDE SEQUENCE [LARGE SCALE GENOMIC DNA]</scope>
    <source>
        <strain evidence="4 5">PLY_AMNH</strain>
    </source>
</reference>
<dbReference type="PROSITE" id="PS50296">
    <property type="entry name" value="SUI1"/>
    <property type="match status" value="1"/>
</dbReference>
<dbReference type="Gene3D" id="3.30.780.10">
    <property type="entry name" value="SUI1-like domain"/>
    <property type="match status" value="1"/>
</dbReference>
<keyword evidence="5" id="KW-1185">Reference proteome</keyword>
<protein>
    <recommendedName>
        <fullName evidence="2">Translation machinery-associated protein 22</fullName>
    </recommendedName>
</protein>
<organism evidence="4 5">
    <name type="scientific">Cymbomonas tetramitiformis</name>
    <dbReference type="NCBI Taxonomy" id="36881"/>
    <lineage>
        <taxon>Eukaryota</taxon>
        <taxon>Viridiplantae</taxon>
        <taxon>Chlorophyta</taxon>
        <taxon>Pyramimonadophyceae</taxon>
        <taxon>Pyramimonadales</taxon>
        <taxon>Pyramimonadaceae</taxon>
        <taxon>Cymbomonas</taxon>
    </lineage>
</organism>
<dbReference type="InterPro" id="IPR036877">
    <property type="entry name" value="SUI1_dom_sf"/>
</dbReference>
<dbReference type="GO" id="GO:0003729">
    <property type="term" value="F:mRNA binding"/>
    <property type="evidence" value="ECO:0007669"/>
    <property type="project" value="TreeGrafter"/>
</dbReference>
<keyword evidence="2" id="KW-0963">Cytoplasm</keyword>
<dbReference type="CDD" id="cd11607">
    <property type="entry name" value="DENR_C"/>
    <property type="match status" value="1"/>
</dbReference>
<accession>A0AAE0KV89</accession>
<comment type="subunit">
    <text evidence="2">Interacts with the 40S ribosomal subunit.</text>
</comment>
<dbReference type="GO" id="GO:0005737">
    <property type="term" value="C:cytoplasm"/>
    <property type="evidence" value="ECO:0007669"/>
    <property type="project" value="UniProtKB-SubCell"/>
</dbReference>
<dbReference type="InterPro" id="IPR005873">
    <property type="entry name" value="DENR_eukaryotes"/>
</dbReference>
<comment type="domain">
    <text evidence="2">The SUI1 domain may be involved in RNA binding.</text>
</comment>
<gene>
    <name evidence="4" type="ORF">CYMTET_29102</name>
</gene>
<feature type="domain" description="SUI1" evidence="3">
    <location>
        <begin position="102"/>
        <end position="173"/>
    </location>
</feature>
<keyword evidence="2" id="KW-0687">Ribonucleoprotein</keyword>
<comment type="caution">
    <text evidence="4">The sequence shown here is derived from an EMBL/GenBank/DDBJ whole genome shotgun (WGS) entry which is preliminary data.</text>
</comment>